<accession>A0AAE3HCS1</accession>
<evidence type="ECO:0000313" key="2">
    <source>
        <dbReference type="Proteomes" id="UP001206983"/>
    </source>
</evidence>
<keyword evidence="2" id="KW-1185">Reference proteome</keyword>
<evidence type="ECO:0000313" key="1">
    <source>
        <dbReference type="EMBL" id="MCQ6963558.1"/>
    </source>
</evidence>
<proteinExistence type="predicted"/>
<name>A0AAE3HCS1_9EURY</name>
<dbReference type="Proteomes" id="UP001206983">
    <property type="component" value="Unassembled WGS sequence"/>
</dbReference>
<sequence length="214" mass="24533">MSRPRFSKEYRTYGEWLKAIPRDTRYAKEIIRKHKLDPSATLSTLRKMRVSDVSPALKAYAMLSPEEADMRARALLALSNLRKGKNFTLAAKEQGISVKDALRHLGNAVFKKSGKWVATKTDSIERNRWIFSNGKRISVVVNSSRDGSLISRYLNVVRIALNKTDKTLLEPFKDVRIKGVDGKEYPLETDLDKLYELKEQIEDSESLPVYDNRI</sequence>
<dbReference type="AlphaFoldDB" id="A0AAE3HCS1"/>
<protein>
    <submittedName>
        <fullName evidence="1">Uncharacterized protein</fullName>
    </submittedName>
</protein>
<dbReference type="CDD" id="cd17039">
    <property type="entry name" value="Ubl_ubiquitin_like"/>
    <property type="match status" value="1"/>
</dbReference>
<organism evidence="1 2">
    <name type="scientific">Methanolobus chelungpuianus</name>
    <dbReference type="NCBI Taxonomy" id="502115"/>
    <lineage>
        <taxon>Archaea</taxon>
        <taxon>Methanobacteriati</taxon>
        <taxon>Methanobacteriota</taxon>
        <taxon>Stenosarchaea group</taxon>
        <taxon>Methanomicrobia</taxon>
        <taxon>Methanosarcinales</taxon>
        <taxon>Methanosarcinaceae</taxon>
        <taxon>Methanolobus</taxon>
    </lineage>
</organism>
<dbReference type="RefSeq" id="WP_256623450.1">
    <property type="nucleotide sequence ID" value="NZ_JTEO01000006.1"/>
</dbReference>
<comment type="caution">
    <text evidence="1">The sequence shown here is derived from an EMBL/GenBank/DDBJ whole genome shotgun (WGS) entry which is preliminary data.</text>
</comment>
<reference evidence="1 2" key="1">
    <citation type="journal article" date="2011" name="Appl. Environ. Microbiol.">
        <title>Methanogenic archaea isolated from Taiwan's Chelungpu fault.</title>
        <authorList>
            <person name="Wu S.Y."/>
            <person name="Lai M.C."/>
        </authorList>
    </citation>
    <scope>NUCLEOTIDE SEQUENCE [LARGE SCALE GENOMIC DNA]</scope>
    <source>
        <strain evidence="1 2">St545Mb</strain>
    </source>
</reference>
<gene>
    <name evidence="1" type="ORF">PV02_10745</name>
</gene>
<dbReference type="EMBL" id="JTEO01000006">
    <property type="protein sequence ID" value="MCQ6963558.1"/>
    <property type="molecule type" value="Genomic_DNA"/>
</dbReference>